<evidence type="ECO:0000256" key="4">
    <source>
        <dbReference type="SAM" id="MobiDB-lite"/>
    </source>
</evidence>
<keyword evidence="7" id="KW-1185">Reference proteome</keyword>
<sequence>MVRNALATMGLLAGLTAGILSADAAIADAGAEDSLLNRALQAASARHDDDAARLLRQAHQLDPFDLAPLIALGKLSLRIGAAEEAAEFFRAALAIEGDSREARRGLADAFVDLDRVDDALAVYDILISQDAGDGRAWNGKGQALDLAGRHDEAQAAFRAALAVTPDDPEVLANLELSRSLASAPAESATNTETVTPDTVTLALNAGTTAAGGPVGQPHSVGRDP</sequence>
<dbReference type="PANTHER" id="PTHR44943:SF5">
    <property type="entry name" value="BLL7697 PROTEIN"/>
    <property type="match status" value="1"/>
</dbReference>
<dbReference type="InterPro" id="IPR019734">
    <property type="entry name" value="TPR_rpt"/>
</dbReference>
<proteinExistence type="predicted"/>
<evidence type="ECO:0000313" key="7">
    <source>
        <dbReference type="Proteomes" id="UP000630353"/>
    </source>
</evidence>
<evidence type="ECO:0000256" key="5">
    <source>
        <dbReference type="SAM" id="SignalP"/>
    </source>
</evidence>
<accession>A0A919CQ95</accession>
<feature type="chain" id="PRO_5036673388" description="Tetratricopeptide repeat protein" evidence="5">
    <location>
        <begin position="23"/>
        <end position="224"/>
    </location>
</feature>
<feature type="region of interest" description="Disordered" evidence="4">
    <location>
        <begin position="205"/>
        <end position="224"/>
    </location>
</feature>
<name>A0A919CQ95_9PROT</name>
<dbReference type="SUPFAM" id="SSF48452">
    <property type="entry name" value="TPR-like"/>
    <property type="match status" value="1"/>
</dbReference>
<dbReference type="Gene3D" id="1.25.40.10">
    <property type="entry name" value="Tetratricopeptide repeat domain"/>
    <property type="match status" value="2"/>
</dbReference>
<dbReference type="InterPro" id="IPR011990">
    <property type="entry name" value="TPR-like_helical_dom_sf"/>
</dbReference>
<evidence type="ECO:0000256" key="3">
    <source>
        <dbReference type="PROSITE-ProRule" id="PRU00339"/>
    </source>
</evidence>
<evidence type="ECO:0000256" key="1">
    <source>
        <dbReference type="ARBA" id="ARBA00022737"/>
    </source>
</evidence>
<gene>
    <name evidence="6" type="ORF">GCM10017083_17430</name>
</gene>
<dbReference type="SMART" id="SM00028">
    <property type="entry name" value="TPR"/>
    <property type="match status" value="4"/>
</dbReference>
<dbReference type="PROSITE" id="PS50005">
    <property type="entry name" value="TPR"/>
    <property type="match status" value="1"/>
</dbReference>
<keyword evidence="2 3" id="KW-0802">TPR repeat</keyword>
<evidence type="ECO:0008006" key="8">
    <source>
        <dbReference type="Google" id="ProtNLM"/>
    </source>
</evidence>
<feature type="repeat" description="TPR" evidence="3">
    <location>
        <begin position="134"/>
        <end position="167"/>
    </location>
</feature>
<dbReference type="InterPro" id="IPR051685">
    <property type="entry name" value="Ycf3/AcsC/BcsC/TPR_MFPF"/>
</dbReference>
<evidence type="ECO:0000313" key="6">
    <source>
        <dbReference type="EMBL" id="GHD47264.1"/>
    </source>
</evidence>
<dbReference type="Pfam" id="PF13432">
    <property type="entry name" value="TPR_16"/>
    <property type="match status" value="1"/>
</dbReference>
<dbReference type="EMBL" id="BMZS01000003">
    <property type="protein sequence ID" value="GHD47264.1"/>
    <property type="molecule type" value="Genomic_DNA"/>
</dbReference>
<feature type="signal peptide" evidence="5">
    <location>
        <begin position="1"/>
        <end position="22"/>
    </location>
</feature>
<dbReference type="AlphaFoldDB" id="A0A919CQ95"/>
<reference evidence="6" key="2">
    <citation type="submission" date="2020-09" db="EMBL/GenBank/DDBJ databases">
        <authorList>
            <person name="Sun Q."/>
            <person name="Kim S."/>
        </authorList>
    </citation>
    <scope>NUCLEOTIDE SEQUENCE</scope>
    <source>
        <strain evidence="6">KCTC 42651</strain>
    </source>
</reference>
<dbReference type="PANTHER" id="PTHR44943">
    <property type="entry name" value="CELLULOSE SYNTHASE OPERON PROTEIN C"/>
    <property type="match status" value="1"/>
</dbReference>
<comment type="caution">
    <text evidence="6">The sequence shown here is derived from an EMBL/GenBank/DDBJ whole genome shotgun (WGS) entry which is preliminary data.</text>
</comment>
<evidence type="ECO:0000256" key="2">
    <source>
        <dbReference type="ARBA" id="ARBA00022803"/>
    </source>
</evidence>
<organism evidence="6 7">
    <name type="scientific">Thalassobaculum fulvum</name>
    <dbReference type="NCBI Taxonomy" id="1633335"/>
    <lineage>
        <taxon>Bacteria</taxon>
        <taxon>Pseudomonadati</taxon>
        <taxon>Pseudomonadota</taxon>
        <taxon>Alphaproteobacteria</taxon>
        <taxon>Rhodospirillales</taxon>
        <taxon>Thalassobaculaceae</taxon>
        <taxon>Thalassobaculum</taxon>
    </lineage>
</organism>
<dbReference type="Proteomes" id="UP000630353">
    <property type="component" value="Unassembled WGS sequence"/>
</dbReference>
<reference evidence="6" key="1">
    <citation type="journal article" date="2014" name="Int. J. Syst. Evol. Microbiol.">
        <title>Complete genome sequence of Corynebacterium casei LMG S-19264T (=DSM 44701T), isolated from a smear-ripened cheese.</title>
        <authorList>
            <consortium name="US DOE Joint Genome Institute (JGI-PGF)"/>
            <person name="Walter F."/>
            <person name="Albersmeier A."/>
            <person name="Kalinowski J."/>
            <person name="Ruckert C."/>
        </authorList>
    </citation>
    <scope>NUCLEOTIDE SEQUENCE</scope>
    <source>
        <strain evidence="6">KCTC 42651</strain>
    </source>
</reference>
<keyword evidence="5" id="KW-0732">Signal</keyword>
<keyword evidence="1" id="KW-0677">Repeat</keyword>
<protein>
    <recommendedName>
        <fullName evidence="8">Tetratricopeptide repeat protein</fullName>
    </recommendedName>
</protein>